<dbReference type="Proteomes" id="UP001157353">
    <property type="component" value="Unassembled WGS sequence"/>
</dbReference>
<dbReference type="EC" id="2.7.7.65" evidence="1"/>
<dbReference type="InterPro" id="IPR050469">
    <property type="entry name" value="Diguanylate_Cyclase"/>
</dbReference>
<dbReference type="NCBIfam" id="TIGR00254">
    <property type="entry name" value="GGDEF"/>
    <property type="match status" value="1"/>
</dbReference>
<feature type="domain" description="PAS" evidence="3">
    <location>
        <begin position="8"/>
        <end position="61"/>
    </location>
</feature>
<sequence>MFATTKFAKIDFLETLSHIGSCVFIKDVQGYYTFINDAVCEVFGLTRHAIIGKTDEAFFDLTLSKGIRQNDLLVLQGQAITEVEKNVFKDGSVKYYQSIKSPVFATNGEIVGLIGMSIDISYSMQKQDEFEYSALHDVVTGLYNRRFLETRLPSEVSLHQRKKQPLSFIMIDIDNFKHINDQYGHEVGDRALATVSALIKKILRKEDICCRFGGDEFSILLPFTPQKEAFLLAEKIRKLVNQSALLNDKNKAPQLTISLGVACLCPNMQAESLKKYADDALLSAKKQNKNTTLVNCNYKSSITSCDNHECKASICPAYSKNESPTDINQ</sequence>
<evidence type="ECO:0000313" key="7">
    <source>
        <dbReference type="Proteomes" id="UP001157353"/>
    </source>
</evidence>
<evidence type="ECO:0000259" key="3">
    <source>
        <dbReference type="PROSITE" id="PS50112"/>
    </source>
</evidence>
<reference evidence="7" key="1">
    <citation type="journal article" date="2019" name="Int. J. Syst. Evol. Microbiol.">
        <title>The Global Catalogue of Microorganisms (GCM) 10K type strain sequencing project: providing services to taxonomists for standard genome sequencing and annotation.</title>
        <authorList>
            <consortium name="The Broad Institute Genomics Platform"/>
            <consortium name="The Broad Institute Genome Sequencing Center for Infectious Disease"/>
            <person name="Wu L."/>
            <person name="Ma J."/>
        </authorList>
    </citation>
    <scope>NUCLEOTIDE SEQUENCE [LARGE SCALE GENOMIC DNA]</scope>
    <source>
        <strain evidence="7">NBRC 103166</strain>
    </source>
</reference>
<dbReference type="CDD" id="cd00130">
    <property type="entry name" value="PAS"/>
    <property type="match status" value="1"/>
</dbReference>
<dbReference type="InterPro" id="IPR029787">
    <property type="entry name" value="Nucleotide_cyclase"/>
</dbReference>
<comment type="catalytic activity">
    <reaction evidence="2">
        <text>2 GTP = 3',3'-c-di-GMP + 2 diphosphate</text>
        <dbReference type="Rhea" id="RHEA:24898"/>
        <dbReference type="ChEBI" id="CHEBI:33019"/>
        <dbReference type="ChEBI" id="CHEBI:37565"/>
        <dbReference type="ChEBI" id="CHEBI:58805"/>
        <dbReference type="EC" id="2.7.7.65"/>
    </reaction>
</comment>
<dbReference type="SUPFAM" id="SSF55073">
    <property type="entry name" value="Nucleotide cyclase"/>
    <property type="match status" value="1"/>
</dbReference>
<gene>
    <name evidence="6" type="ORF">GCM10007916_31820</name>
</gene>
<dbReference type="InterPro" id="IPR000160">
    <property type="entry name" value="GGDEF_dom"/>
</dbReference>
<accession>A0ABQ6E420</accession>
<dbReference type="Pfam" id="PF00990">
    <property type="entry name" value="GGDEF"/>
    <property type="match status" value="1"/>
</dbReference>
<dbReference type="PROSITE" id="PS50887">
    <property type="entry name" value="GGDEF"/>
    <property type="match status" value="1"/>
</dbReference>
<dbReference type="Gene3D" id="3.30.70.270">
    <property type="match status" value="1"/>
</dbReference>
<dbReference type="InterPro" id="IPR000700">
    <property type="entry name" value="PAS-assoc_C"/>
</dbReference>
<dbReference type="InterPro" id="IPR043128">
    <property type="entry name" value="Rev_trsase/Diguanyl_cyclase"/>
</dbReference>
<evidence type="ECO:0000256" key="2">
    <source>
        <dbReference type="ARBA" id="ARBA00034247"/>
    </source>
</evidence>
<dbReference type="InterPro" id="IPR013656">
    <property type="entry name" value="PAS_4"/>
</dbReference>
<dbReference type="SUPFAM" id="SSF55785">
    <property type="entry name" value="PYP-like sensor domain (PAS domain)"/>
    <property type="match status" value="1"/>
</dbReference>
<dbReference type="PANTHER" id="PTHR45138">
    <property type="entry name" value="REGULATORY COMPONENTS OF SENSORY TRANSDUCTION SYSTEM"/>
    <property type="match status" value="1"/>
</dbReference>
<dbReference type="RefSeq" id="WP_284205208.1">
    <property type="nucleotide sequence ID" value="NZ_BSPQ01000018.1"/>
</dbReference>
<keyword evidence="7" id="KW-1185">Reference proteome</keyword>
<organism evidence="6 7">
    <name type="scientific">Psychromonas marina</name>
    <dbReference type="NCBI Taxonomy" id="88364"/>
    <lineage>
        <taxon>Bacteria</taxon>
        <taxon>Pseudomonadati</taxon>
        <taxon>Pseudomonadota</taxon>
        <taxon>Gammaproteobacteria</taxon>
        <taxon>Alteromonadales</taxon>
        <taxon>Psychromonadaceae</taxon>
        <taxon>Psychromonas</taxon>
    </lineage>
</organism>
<dbReference type="PROSITE" id="PS50113">
    <property type="entry name" value="PAC"/>
    <property type="match status" value="1"/>
</dbReference>
<evidence type="ECO:0000313" key="6">
    <source>
        <dbReference type="EMBL" id="GLS92112.1"/>
    </source>
</evidence>
<dbReference type="PROSITE" id="PS50112">
    <property type="entry name" value="PAS"/>
    <property type="match status" value="1"/>
</dbReference>
<dbReference type="SMART" id="SM00267">
    <property type="entry name" value="GGDEF"/>
    <property type="match status" value="1"/>
</dbReference>
<dbReference type="PANTHER" id="PTHR45138:SF9">
    <property type="entry name" value="DIGUANYLATE CYCLASE DGCM-RELATED"/>
    <property type="match status" value="1"/>
</dbReference>
<dbReference type="InterPro" id="IPR035965">
    <property type="entry name" value="PAS-like_dom_sf"/>
</dbReference>
<dbReference type="InterPro" id="IPR000014">
    <property type="entry name" value="PAS"/>
</dbReference>
<evidence type="ECO:0000259" key="5">
    <source>
        <dbReference type="PROSITE" id="PS50887"/>
    </source>
</evidence>
<proteinExistence type="predicted"/>
<feature type="domain" description="PAC" evidence="4">
    <location>
        <begin position="79"/>
        <end position="132"/>
    </location>
</feature>
<evidence type="ECO:0000256" key="1">
    <source>
        <dbReference type="ARBA" id="ARBA00012528"/>
    </source>
</evidence>
<evidence type="ECO:0000259" key="4">
    <source>
        <dbReference type="PROSITE" id="PS50113"/>
    </source>
</evidence>
<name>A0ABQ6E420_9GAMM</name>
<dbReference type="Gene3D" id="3.30.450.20">
    <property type="entry name" value="PAS domain"/>
    <property type="match status" value="1"/>
</dbReference>
<dbReference type="Pfam" id="PF08448">
    <property type="entry name" value="PAS_4"/>
    <property type="match status" value="1"/>
</dbReference>
<feature type="domain" description="GGDEF" evidence="5">
    <location>
        <begin position="164"/>
        <end position="297"/>
    </location>
</feature>
<comment type="caution">
    <text evidence="6">The sequence shown here is derived from an EMBL/GenBank/DDBJ whole genome shotgun (WGS) entry which is preliminary data.</text>
</comment>
<dbReference type="EMBL" id="BSPQ01000018">
    <property type="protein sequence ID" value="GLS92112.1"/>
    <property type="molecule type" value="Genomic_DNA"/>
</dbReference>
<dbReference type="CDD" id="cd01949">
    <property type="entry name" value="GGDEF"/>
    <property type="match status" value="1"/>
</dbReference>
<dbReference type="NCBIfam" id="TIGR00229">
    <property type="entry name" value="sensory_box"/>
    <property type="match status" value="1"/>
</dbReference>
<protein>
    <recommendedName>
        <fullName evidence="1">diguanylate cyclase</fullName>
        <ecNumber evidence="1">2.7.7.65</ecNumber>
    </recommendedName>
</protein>